<dbReference type="Proteomes" id="UP000030661">
    <property type="component" value="Unassembled WGS sequence"/>
</dbReference>
<keyword evidence="2" id="KW-1185">Reference proteome</keyword>
<sequence>MFNKMLHCFNKEFHFLSSFFMEKIDINSYCSGIEVFTNRPWQTCRTSLSCPTKPLLSEFFHLKGNYELVSY</sequence>
<dbReference type="AlphaFoldDB" id="A0A081C3B6"/>
<reference evidence="1 2" key="1">
    <citation type="journal article" date="2015" name="PeerJ">
        <title>First genomic representation of candidate bacterial phylum KSB3 points to enhanced environmental sensing as a trigger of wastewater bulking.</title>
        <authorList>
            <person name="Sekiguchi Y."/>
            <person name="Ohashi A."/>
            <person name="Parks D.H."/>
            <person name="Yamauchi T."/>
            <person name="Tyson G.W."/>
            <person name="Hugenholtz P."/>
        </authorList>
    </citation>
    <scope>NUCLEOTIDE SEQUENCE [LARGE SCALE GENOMIC DNA]</scope>
</reference>
<protein>
    <submittedName>
        <fullName evidence="1">Uncharacterized protein</fullName>
    </submittedName>
</protein>
<accession>A0A081C3B6</accession>
<gene>
    <name evidence="1" type="ORF">U27_06047</name>
</gene>
<dbReference type="EMBL" id="DF820469">
    <property type="protein sequence ID" value="GAK59071.1"/>
    <property type="molecule type" value="Genomic_DNA"/>
</dbReference>
<dbReference type="HOGENOM" id="CLU_2731806_0_0_0"/>
<proteinExistence type="predicted"/>
<name>A0A081C3B6_VECG1</name>
<dbReference type="STRING" id="1499967.U27_06047"/>
<evidence type="ECO:0000313" key="1">
    <source>
        <dbReference type="EMBL" id="GAK59071.1"/>
    </source>
</evidence>
<evidence type="ECO:0000313" key="2">
    <source>
        <dbReference type="Proteomes" id="UP000030661"/>
    </source>
</evidence>
<organism evidence="1 2">
    <name type="scientific">Vecturithrix granuli</name>
    <dbReference type="NCBI Taxonomy" id="1499967"/>
    <lineage>
        <taxon>Bacteria</taxon>
        <taxon>Candidatus Moduliflexota</taxon>
        <taxon>Candidatus Vecturitrichia</taxon>
        <taxon>Candidatus Vecturitrichales</taxon>
        <taxon>Candidatus Vecturitrichaceae</taxon>
        <taxon>Candidatus Vecturithrix</taxon>
    </lineage>
</organism>